<evidence type="ECO:0000313" key="3">
    <source>
        <dbReference type="Proteomes" id="UP001325680"/>
    </source>
</evidence>
<keyword evidence="1" id="KW-0732">Signal</keyword>
<organism evidence="2 3">
    <name type="scientific">Niabella yanshanensis</name>
    <dbReference type="NCBI Taxonomy" id="577386"/>
    <lineage>
        <taxon>Bacteria</taxon>
        <taxon>Pseudomonadati</taxon>
        <taxon>Bacteroidota</taxon>
        <taxon>Chitinophagia</taxon>
        <taxon>Chitinophagales</taxon>
        <taxon>Chitinophagaceae</taxon>
        <taxon>Niabella</taxon>
    </lineage>
</organism>
<feature type="chain" id="PRO_5046134687" evidence="1">
    <location>
        <begin position="22"/>
        <end position="236"/>
    </location>
</feature>
<name>A0ABZ0W0Y1_9BACT</name>
<evidence type="ECO:0000256" key="1">
    <source>
        <dbReference type="SAM" id="SignalP"/>
    </source>
</evidence>
<accession>A0ABZ0W0Y1</accession>
<reference evidence="2 3" key="1">
    <citation type="submission" date="2023-12" db="EMBL/GenBank/DDBJ databases">
        <title>Genome sequencing and assembly of bacterial species from a model synthetic community.</title>
        <authorList>
            <person name="Hogle S.L."/>
        </authorList>
    </citation>
    <scope>NUCLEOTIDE SEQUENCE [LARGE SCALE GENOMIC DNA]</scope>
    <source>
        <strain evidence="2 3">HAMBI_3031</strain>
    </source>
</reference>
<feature type="signal peptide" evidence="1">
    <location>
        <begin position="1"/>
        <end position="21"/>
    </location>
</feature>
<dbReference type="Gene3D" id="2.60.40.10">
    <property type="entry name" value="Immunoglobulins"/>
    <property type="match status" value="1"/>
</dbReference>
<dbReference type="EMBL" id="CP139960">
    <property type="protein sequence ID" value="WQD36579.1"/>
    <property type="molecule type" value="Genomic_DNA"/>
</dbReference>
<dbReference type="InterPro" id="IPR019613">
    <property type="entry name" value="DUF4198"/>
</dbReference>
<evidence type="ECO:0000313" key="2">
    <source>
        <dbReference type="EMBL" id="WQD36579.1"/>
    </source>
</evidence>
<dbReference type="SUPFAM" id="SSF49478">
    <property type="entry name" value="Cna protein B-type domain"/>
    <property type="match status" value="1"/>
</dbReference>
<dbReference type="Proteomes" id="UP001325680">
    <property type="component" value="Chromosome"/>
</dbReference>
<protein>
    <submittedName>
        <fullName evidence="2">DUF4198 domain-containing protein</fullName>
    </submittedName>
</protein>
<dbReference type="Pfam" id="PF10670">
    <property type="entry name" value="DUF4198"/>
    <property type="match status" value="1"/>
</dbReference>
<sequence>MRKVLLSLVTLLLCQLTWAHAIWIETFPTGSKNKTQEIKVFFGEYADNDITAAEKWFSDLKDFKIIAIAPDGSIETLSTVIGTDHYKSSFTPKQEGVYTISLHHPVKDLYHGTKINYFSSATVKVGKADTGNEPNINKNFISLLAKDAAIATANKEVKVVALFEGKPAAKKEVQVFAPNGWSKTFYTNEAGEISFTPLWAGKYQVEFSHTDNTEREENGNKITKTFNGATYMLFIK</sequence>
<gene>
    <name evidence="2" type="ORF">U0035_12965</name>
</gene>
<keyword evidence="3" id="KW-1185">Reference proteome</keyword>
<proteinExistence type="predicted"/>
<dbReference type="InterPro" id="IPR013783">
    <property type="entry name" value="Ig-like_fold"/>
</dbReference>
<dbReference type="RefSeq" id="WP_114790202.1">
    <property type="nucleotide sequence ID" value="NZ_CP139960.1"/>
</dbReference>